<dbReference type="Gene3D" id="3.30.70.1400">
    <property type="entry name" value="Aminomethyltransferase beta-barrel domains"/>
    <property type="match status" value="1"/>
</dbReference>
<dbReference type="SUPFAM" id="SSF103025">
    <property type="entry name" value="Folate-binding domain"/>
    <property type="match status" value="1"/>
</dbReference>
<dbReference type="EMBL" id="JPUA01000037">
    <property type="protein sequence ID" value="OWV28184.1"/>
    <property type="molecule type" value="Genomic_DNA"/>
</dbReference>
<dbReference type="InterPro" id="IPR045179">
    <property type="entry name" value="YgfZ/GcvT"/>
</dbReference>
<dbReference type="GO" id="GO:0008168">
    <property type="term" value="F:methyltransferase activity"/>
    <property type="evidence" value="ECO:0007669"/>
    <property type="project" value="UniProtKB-KW"/>
</dbReference>
<protein>
    <submittedName>
        <fullName evidence="1">Aminomethyltransferase</fullName>
    </submittedName>
</protein>
<keyword evidence="1" id="KW-0808">Transferase</keyword>
<dbReference type="InterPro" id="IPR017703">
    <property type="entry name" value="YgfZ/GCV_T_CS"/>
</dbReference>
<dbReference type="PANTHER" id="PTHR22602">
    <property type="entry name" value="TRANSFERASE CAF17, MITOCHONDRIAL-RELATED"/>
    <property type="match status" value="1"/>
</dbReference>
<dbReference type="GO" id="GO:0032259">
    <property type="term" value="P:methylation"/>
    <property type="evidence" value="ECO:0007669"/>
    <property type="project" value="UniProtKB-KW"/>
</dbReference>
<accession>A0A246RVJ9</accession>
<dbReference type="Proteomes" id="UP000197334">
    <property type="component" value="Unassembled WGS sequence"/>
</dbReference>
<dbReference type="AlphaFoldDB" id="A0A246RVJ9"/>
<sequence>MATVTASTPALGSVRLNHLAALDVKGADAEKFLQGQTSAQVSLADGHFAPLTCFCTPKGRMLANAQLMRLGEEHYRLLLSNTLLDSLASHLKKFAAFYRAELTTQRDLVFIGASDEAPALAEQLGLELPDRVGTHTNNDQVCVIRYPGETPRWLLCFDNDSKVDVASLQDDQAGRNAWQLEDIRSGLAWLTDTQQDHFLPQMLNWEALGGISFKKGCYTGQEVVARAHFRGQVKKRLMRISIETTTLPEVGASVVNGDDKAVGEVVVSAPDHQGGVELLAVMSTKVAEETMPLYLDGAPATLLPLPYAIERVDPEQLAVSLNG</sequence>
<name>A0A246RVJ9_9GAMM</name>
<evidence type="ECO:0000313" key="1">
    <source>
        <dbReference type="EMBL" id="OWV28184.1"/>
    </source>
</evidence>
<gene>
    <name evidence="1" type="ORF">JI62_17755</name>
</gene>
<dbReference type="SUPFAM" id="SSF101790">
    <property type="entry name" value="Aminomethyltransferase beta-barrel domain"/>
    <property type="match status" value="1"/>
</dbReference>
<dbReference type="PANTHER" id="PTHR22602:SF0">
    <property type="entry name" value="TRANSFERASE CAF17, MITOCHONDRIAL-RELATED"/>
    <property type="match status" value="1"/>
</dbReference>
<dbReference type="GO" id="GO:0016226">
    <property type="term" value="P:iron-sulfur cluster assembly"/>
    <property type="evidence" value="ECO:0007669"/>
    <property type="project" value="TreeGrafter"/>
</dbReference>
<dbReference type="Gene3D" id="3.30.70.1630">
    <property type="match status" value="1"/>
</dbReference>
<keyword evidence="1" id="KW-0489">Methyltransferase</keyword>
<dbReference type="RefSeq" id="WP_088701484.1">
    <property type="nucleotide sequence ID" value="NZ_JPUA01000037.1"/>
</dbReference>
<dbReference type="NCBIfam" id="TIGR03317">
    <property type="entry name" value="ygfZ_signature"/>
    <property type="match status" value="1"/>
</dbReference>
<organism evidence="1 2">
    <name type="scientific">Halomonas campaniensis</name>
    <dbReference type="NCBI Taxonomy" id="213554"/>
    <lineage>
        <taxon>Bacteria</taxon>
        <taxon>Pseudomonadati</taxon>
        <taxon>Pseudomonadota</taxon>
        <taxon>Gammaproteobacteria</taxon>
        <taxon>Oceanospirillales</taxon>
        <taxon>Halomonadaceae</taxon>
        <taxon>Halomonas</taxon>
    </lineage>
</organism>
<proteinExistence type="predicted"/>
<keyword evidence="2" id="KW-1185">Reference proteome</keyword>
<reference evidence="1 2" key="1">
    <citation type="submission" date="2014-08" db="EMBL/GenBank/DDBJ databases">
        <title>Draft genome sequence of a novel L-asparaginase producing marine bacterium, Halomonas campaniensis.</title>
        <authorList>
            <person name="Sundarakrishnan B."/>
            <person name="Moushumi Priya A."/>
            <person name="Raman G."/>
            <person name="Sakthivel N."/>
            <person name="Park S."/>
            <person name="Jayachandran S."/>
        </authorList>
    </citation>
    <scope>NUCLEOTIDE SEQUENCE [LARGE SCALE GENOMIC DNA]</scope>
    <source>
        <strain evidence="1 2">SK03</strain>
    </source>
</reference>
<dbReference type="InterPro" id="IPR029043">
    <property type="entry name" value="GcvT/YgfZ_C"/>
</dbReference>
<evidence type="ECO:0000313" key="2">
    <source>
        <dbReference type="Proteomes" id="UP000197334"/>
    </source>
</evidence>
<comment type="caution">
    <text evidence="1">The sequence shown here is derived from an EMBL/GenBank/DDBJ whole genome shotgun (WGS) entry which is preliminary data.</text>
</comment>
<dbReference type="Gene3D" id="2.40.30.160">
    <property type="match status" value="1"/>
</dbReference>
<dbReference type="OrthoDB" id="9796287at2"/>